<dbReference type="PANTHER" id="PTHR42815:SF2">
    <property type="entry name" value="FAD-BINDING, PUTATIVE (AFU_ORTHOLOGUE AFUA_6G07600)-RELATED"/>
    <property type="match status" value="1"/>
</dbReference>
<dbReference type="EMBL" id="JABAIV010000001">
    <property type="protein sequence ID" value="NNG21610.1"/>
    <property type="molecule type" value="Genomic_DNA"/>
</dbReference>
<dbReference type="Gene3D" id="2.30.110.10">
    <property type="entry name" value="Electron Transport, Fmn-binding Protein, Chain A"/>
    <property type="match status" value="2"/>
</dbReference>
<dbReference type="InterPro" id="IPR012349">
    <property type="entry name" value="Split_barrel_FMN-bd"/>
</dbReference>
<proteinExistence type="predicted"/>
<feature type="region of interest" description="Disordered" evidence="1">
    <location>
        <begin position="1"/>
        <end position="20"/>
    </location>
</feature>
<evidence type="ECO:0000313" key="3">
    <source>
        <dbReference type="Proteomes" id="UP000533905"/>
    </source>
</evidence>
<protein>
    <submittedName>
        <fullName evidence="2">Pyridoxamine 5'-phosphate oxidase</fullName>
    </submittedName>
</protein>
<comment type="caution">
    <text evidence="2">The sequence shown here is derived from an EMBL/GenBank/DDBJ whole genome shotgun (WGS) entry which is preliminary data.</text>
</comment>
<dbReference type="Proteomes" id="UP000533905">
    <property type="component" value="Unassembled WGS sequence"/>
</dbReference>
<accession>A0A7Y2JW21</accession>
<reference evidence="2 3" key="1">
    <citation type="submission" date="2020-04" db="EMBL/GenBank/DDBJ databases">
        <title>Massilia sp. nov., a cold adapted bacteria isolated from Arctic soil.</title>
        <authorList>
            <person name="Son J."/>
            <person name="Ka J.-O."/>
        </authorList>
    </citation>
    <scope>NUCLEOTIDE SEQUENCE [LARGE SCALE GENOMIC DNA]</scope>
    <source>
        <strain evidence="2 3">ML15P13</strain>
    </source>
</reference>
<evidence type="ECO:0000256" key="1">
    <source>
        <dbReference type="SAM" id="MobiDB-lite"/>
    </source>
</evidence>
<name>A0A7Y2JW21_9BURK</name>
<dbReference type="AlphaFoldDB" id="A0A7Y2JW21"/>
<keyword evidence="3" id="KW-1185">Reference proteome</keyword>
<dbReference type="RefSeq" id="WP_171080240.1">
    <property type="nucleotide sequence ID" value="NZ_JABAIV010000001.1"/>
</dbReference>
<organism evidence="2 3">
    <name type="scientific">Telluria aromaticivorans</name>
    <dbReference type="NCBI Taxonomy" id="2725995"/>
    <lineage>
        <taxon>Bacteria</taxon>
        <taxon>Pseudomonadati</taxon>
        <taxon>Pseudomonadota</taxon>
        <taxon>Betaproteobacteria</taxon>
        <taxon>Burkholderiales</taxon>
        <taxon>Oxalobacteraceae</taxon>
        <taxon>Telluria group</taxon>
        <taxon>Telluria</taxon>
    </lineage>
</organism>
<dbReference type="PANTHER" id="PTHR42815">
    <property type="entry name" value="FAD-BINDING, PUTATIVE (AFU_ORTHOLOGUE AFUA_6G07600)-RELATED"/>
    <property type="match status" value="1"/>
</dbReference>
<evidence type="ECO:0000313" key="2">
    <source>
        <dbReference type="EMBL" id="NNG21610.1"/>
    </source>
</evidence>
<sequence length="310" mass="33433">MSEHSKFHRGERVIQERAGETAQADRNISVLTDTVIGGARPFIGKQSMAVVASIDGGGGVWASVLFGQPGFAQTETGKAIGLSVPEQERDQTDPFWANIGANPSIGMLFIELGSRRRYRVNGRLAAIDAAGVEVAVIEAYPNCPKYIQRRNLRAVGSSGLPAAATHGALLAGDVADIVGQADTLFVASCHPEYGADVSHRGGTAGFITILDEHTLRIPDYPGNCLYNTFGNFEVNPRAGLCIPDFAGNRLLQLTGDVVLHWDMPDPAGQTGGTLRFWDFKVERLVVRNTPQQLEWEYLDPSPFNMPLATA</sequence>
<dbReference type="SUPFAM" id="SSF50475">
    <property type="entry name" value="FMN-binding split barrel"/>
    <property type="match status" value="1"/>
</dbReference>
<feature type="compositionally biased region" description="Basic and acidic residues" evidence="1">
    <location>
        <begin position="1"/>
        <end position="19"/>
    </location>
</feature>
<gene>
    <name evidence="2" type="ORF">HGB41_01140</name>
</gene>